<feature type="domain" description="Roadblock/LAMTOR2" evidence="11">
    <location>
        <begin position="4"/>
        <end position="86"/>
    </location>
</feature>
<evidence type="ECO:0000256" key="1">
    <source>
        <dbReference type="ARBA" id="ARBA00004245"/>
    </source>
</evidence>
<dbReference type="STRING" id="9986.ENSOCUP00000023632"/>
<comment type="similarity">
    <text evidence="2 10">Belongs to the GAMAD family.</text>
</comment>
<evidence type="ECO:0000256" key="3">
    <source>
        <dbReference type="ARBA" id="ARBA00022448"/>
    </source>
</evidence>
<dbReference type="SMR" id="G1U2N1"/>
<evidence type="ECO:0000256" key="5">
    <source>
        <dbReference type="ARBA" id="ARBA00022701"/>
    </source>
</evidence>
<dbReference type="EMBL" id="AAGW02035799">
    <property type="status" value="NOT_ANNOTATED_CDS"/>
    <property type="molecule type" value="Genomic_DNA"/>
</dbReference>
<dbReference type="FunFam" id="3.30.450.30:FF:000011">
    <property type="entry name" value="Dynein light chain roadblock"/>
    <property type="match status" value="1"/>
</dbReference>
<dbReference type="GeneTree" id="ENSGT00390000011067"/>
<reference evidence="12 13" key="1">
    <citation type="journal article" date="2011" name="Nature">
        <title>A high-resolution map of human evolutionary constraint using 29 mammals.</title>
        <authorList>
            <person name="Lindblad-Toh K."/>
            <person name="Garber M."/>
            <person name="Zuk O."/>
            <person name="Lin M.F."/>
            <person name="Parker B.J."/>
            <person name="Washietl S."/>
            <person name="Kheradpour P."/>
            <person name="Ernst J."/>
            <person name="Jordan G."/>
            <person name="Mauceli E."/>
            <person name="Ward L.D."/>
            <person name="Lowe C.B."/>
            <person name="Holloway A.K."/>
            <person name="Clamp M."/>
            <person name="Gnerre S."/>
            <person name="Alfoldi J."/>
            <person name="Beal K."/>
            <person name="Chang J."/>
            <person name="Clawson H."/>
            <person name="Cuff J."/>
            <person name="Di Palma F."/>
            <person name="Fitzgerald S."/>
            <person name="Flicek P."/>
            <person name="Guttman M."/>
            <person name="Hubisz M.J."/>
            <person name="Jaffe D.B."/>
            <person name="Jungreis I."/>
            <person name="Kent W.J."/>
            <person name="Kostka D."/>
            <person name="Lara M."/>
            <person name="Martins A.L."/>
            <person name="Massingham T."/>
            <person name="Moltke I."/>
            <person name="Raney B.J."/>
            <person name="Rasmussen M.D."/>
            <person name="Robinson J."/>
            <person name="Stark A."/>
            <person name="Vilella A.J."/>
            <person name="Wen J."/>
            <person name="Xie X."/>
            <person name="Zody M.C."/>
            <person name="Baldwin J."/>
            <person name="Bloom T."/>
            <person name="Chin C.W."/>
            <person name="Heiman D."/>
            <person name="Nicol R."/>
            <person name="Nusbaum C."/>
            <person name="Young S."/>
            <person name="Wilkinson J."/>
            <person name="Worley K.C."/>
            <person name="Kovar C.L."/>
            <person name="Muzny D.M."/>
            <person name="Gibbs R.A."/>
            <person name="Cree A."/>
            <person name="Dihn H.H."/>
            <person name="Fowler G."/>
            <person name="Jhangiani S."/>
            <person name="Joshi V."/>
            <person name="Lee S."/>
            <person name="Lewis L.R."/>
            <person name="Nazareth L.V."/>
            <person name="Okwuonu G."/>
            <person name="Santibanez J."/>
            <person name="Warren W.C."/>
            <person name="Mardis E.R."/>
            <person name="Weinstock G.M."/>
            <person name="Wilson R.K."/>
            <person name="Delehaunty K."/>
            <person name="Dooling D."/>
            <person name="Fronik C."/>
            <person name="Fulton L."/>
            <person name="Fulton B."/>
            <person name="Graves T."/>
            <person name="Minx P."/>
            <person name="Sodergren E."/>
            <person name="Birney E."/>
            <person name="Margulies E.H."/>
            <person name="Herrero J."/>
            <person name="Green E.D."/>
            <person name="Haussler D."/>
            <person name="Siepel A."/>
            <person name="Goldman N."/>
            <person name="Pollard K.S."/>
            <person name="Pedersen J.S."/>
            <person name="Lander E.S."/>
            <person name="Kellis M."/>
        </authorList>
    </citation>
    <scope>NUCLEOTIDE SEQUENCE [LARGE SCALE GENOMIC DNA]</scope>
    <source>
        <strain evidence="12 13">Thorbecke inbred</strain>
    </source>
</reference>
<evidence type="ECO:0000256" key="8">
    <source>
        <dbReference type="ARBA" id="ARBA00023212"/>
    </source>
</evidence>
<reference evidence="12" key="2">
    <citation type="submission" date="2025-08" db="UniProtKB">
        <authorList>
            <consortium name="Ensembl"/>
        </authorList>
    </citation>
    <scope>IDENTIFICATION</scope>
    <source>
        <strain evidence="12">Thorbecke</strain>
    </source>
</reference>
<dbReference type="GO" id="GO:0005737">
    <property type="term" value="C:cytoplasm"/>
    <property type="evidence" value="ECO:0007669"/>
    <property type="project" value="UniProtKB-UniRule"/>
</dbReference>
<evidence type="ECO:0000256" key="7">
    <source>
        <dbReference type="ARBA" id="ARBA00023175"/>
    </source>
</evidence>
<dbReference type="InterPro" id="IPR004942">
    <property type="entry name" value="Roadblock/LAMTOR2_dom"/>
</dbReference>
<comment type="subcellular location">
    <subcellularLocation>
        <location evidence="1 10">Cytoplasm</location>
        <location evidence="1 10">Cytoskeleton</location>
    </subcellularLocation>
</comment>
<dbReference type="Pfam" id="PF03259">
    <property type="entry name" value="Robl_LC7"/>
    <property type="match status" value="1"/>
</dbReference>
<reference evidence="12" key="3">
    <citation type="submission" date="2025-09" db="UniProtKB">
        <authorList>
            <consortium name="Ensembl"/>
        </authorList>
    </citation>
    <scope>IDENTIFICATION</scope>
    <source>
        <strain evidence="12">Thorbecke</strain>
    </source>
</reference>
<dbReference type="SMART" id="SM00960">
    <property type="entry name" value="Robl_LC7"/>
    <property type="match status" value="1"/>
</dbReference>
<evidence type="ECO:0000256" key="10">
    <source>
        <dbReference type="PIRNR" id="PIRNR009998"/>
    </source>
</evidence>
<dbReference type="AlphaFoldDB" id="G1U2N1"/>
<dbReference type="Bgee" id="ENSOCUG00000024123">
    <property type="expression patterns" value="Expressed in frontal cortex and 10 other cell types or tissues"/>
</dbReference>
<name>G1U2N1_RABIT</name>
<keyword evidence="3 10" id="KW-0813">Transport</keyword>
<evidence type="ECO:0000259" key="11">
    <source>
        <dbReference type="SMART" id="SM00960"/>
    </source>
</evidence>
<organism evidence="12 13">
    <name type="scientific">Oryctolagus cuniculus</name>
    <name type="common">Rabbit</name>
    <dbReference type="NCBI Taxonomy" id="9986"/>
    <lineage>
        <taxon>Eukaryota</taxon>
        <taxon>Metazoa</taxon>
        <taxon>Chordata</taxon>
        <taxon>Craniata</taxon>
        <taxon>Vertebrata</taxon>
        <taxon>Euteleostomi</taxon>
        <taxon>Mammalia</taxon>
        <taxon>Eutheria</taxon>
        <taxon>Euarchontoglires</taxon>
        <taxon>Glires</taxon>
        <taxon>Lagomorpha</taxon>
        <taxon>Leporidae</taxon>
        <taxon>Oryctolagus</taxon>
    </lineage>
</organism>
<dbReference type="PIRSF" id="PIRSF009998">
    <property type="entry name" value="DLC7"/>
    <property type="match status" value="1"/>
</dbReference>
<protein>
    <recommendedName>
        <fullName evidence="10">Dynein light chain roadblock</fullName>
    </recommendedName>
</protein>
<dbReference type="InParanoid" id="G1U2N1"/>
<dbReference type="SUPFAM" id="SSF103196">
    <property type="entry name" value="Roadblock/LC7 domain"/>
    <property type="match status" value="1"/>
</dbReference>
<dbReference type="HOGENOM" id="CLU_113002_3_2_1"/>
<keyword evidence="7 10" id="KW-0505">Motor protein</keyword>
<keyword evidence="13" id="KW-1185">Reference proteome</keyword>
<dbReference type="eggNOG" id="KOG4115">
    <property type="taxonomic scope" value="Eukaryota"/>
</dbReference>
<accession>G1U2N1</accession>
<evidence type="ECO:0000256" key="6">
    <source>
        <dbReference type="ARBA" id="ARBA00023017"/>
    </source>
</evidence>
<dbReference type="OrthoDB" id="9985637at2759"/>
<evidence type="ECO:0000256" key="9">
    <source>
        <dbReference type="ARBA" id="ARBA00025362"/>
    </source>
</evidence>
<comment type="subunit">
    <text evidence="10">Homodimer. The cytoplasmic dynein 1 complex consists of two catalytic heavy chains (HCs) and a number of non-catalytic subunits presented by intermediate chains (ICs), light intermediate chains (LICs) and light chains (LCs); the composition seems to vary in respect to the IC, LIC and LC composition. The heavy chain homodimer serves as a scaffold for the probable homodimeric assembly of the respective non-catalytic subunits. The ICs and LICs bind directly to the HC dimer and the LCs assemble on the IC dimer.</text>
</comment>
<evidence type="ECO:0000313" key="13">
    <source>
        <dbReference type="Proteomes" id="UP000001811"/>
    </source>
</evidence>
<dbReference type="GO" id="GO:0005868">
    <property type="term" value="C:cytoplasmic dynein complex"/>
    <property type="evidence" value="ECO:0007669"/>
    <property type="project" value="UniProtKB-UniRule"/>
</dbReference>
<keyword evidence="4 10" id="KW-0963">Cytoplasm</keyword>
<evidence type="ECO:0000256" key="2">
    <source>
        <dbReference type="ARBA" id="ARBA00007191"/>
    </source>
</evidence>
<dbReference type="GO" id="GO:0005874">
    <property type="term" value="C:microtubule"/>
    <property type="evidence" value="ECO:0007669"/>
    <property type="project" value="UniProtKB-UniRule"/>
</dbReference>
<sequence length="102" mass="11466">MAEVEETLKQLQSQKGVQGIMVVDTEGIPINSTVDNPTTEQHATLMHNFILKAQSTVREVTFLRIHSKKNEVMVAPDEDYFLIAIQNPAEQAILLDPRHSLI</sequence>
<evidence type="ECO:0000256" key="4">
    <source>
        <dbReference type="ARBA" id="ARBA00022490"/>
    </source>
</evidence>
<dbReference type="Gene3D" id="3.30.450.30">
    <property type="entry name" value="Dynein light chain 2a, cytoplasmic"/>
    <property type="match status" value="1"/>
</dbReference>
<dbReference type="PANTHER" id="PTHR10779">
    <property type="entry name" value="DYNEIN LIGHT CHAIN ROADBLOCK"/>
    <property type="match status" value="1"/>
</dbReference>
<keyword evidence="5 10" id="KW-0493">Microtubule</keyword>
<dbReference type="GO" id="GO:0045505">
    <property type="term" value="F:dynein intermediate chain binding"/>
    <property type="evidence" value="ECO:0007669"/>
    <property type="project" value="UniProtKB-UniRule"/>
</dbReference>
<keyword evidence="6 10" id="KW-0243">Dynein</keyword>
<dbReference type="PaxDb" id="9986-ENSOCUP00000023632"/>
<evidence type="ECO:0000313" key="12">
    <source>
        <dbReference type="Ensembl" id="ENSOCUP00000023632.2"/>
    </source>
</evidence>
<keyword evidence="8 10" id="KW-0206">Cytoskeleton</keyword>
<proteinExistence type="inferred from homology"/>
<dbReference type="Proteomes" id="UP000001811">
    <property type="component" value="Chromosome 10"/>
</dbReference>
<dbReference type="GO" id="GO:0007018">
    <property type="term" value="P:microtubule-based movement"/>
    <property type="evidence" value="ECO:0007669"/>
    <property type="project" value="UniProtKB-UniRule"/>
</dbReference>
<comment type="function">
    <text evidence="9 10">Acts as one of several non-catalytic accessory components of the cytoplasmic dynein 1 complex that are thought to be involved in linking dynein to cargos and to adapter proteins that regulate dynein function. Cytoplasmic dynein 1 acts as a motor for the intracellular retrograde motility of vesicles and organelles along microtubules.</text>
</comment>
<dbReference type="InterPro" id="IPR016561">
    <property type="entry name" value="DYNLRB1/2"/>
</dbReference>
<dbReference type="Ensembl" id="ENSOCUT00000024268.2">
    <property type="protein sequence ID" value="ENSOCUP00000023632.2"/>
    <property type="gene ID" value="ENSOCUG00000024123.2"/>
</dbReference>
<gene>
    <name evidence="12" type="primary">LOC108177225</name>
</gene>